<comment type="caution">
    <text evidence="7">The sequence shown here is derived from an EMBL/GenBank/DDBJ whole genome shotgun (WGS) entry which is preliminary data.</text>
</comment>
<dbReference type="EMBL" id="JABURY010000016">
    <property type="protein sequence ID" value="MBC9131227.1"/>
    <property type="molecule type" value="Genomic_DNA"/>
</dbReference>
<dbReference type="Proteomes" id="UP000651208">
    <property type="component" value="Unassembled WGS sequence"/>
</dbReference>
<name>A0ABR7QYC4_9GAMM</name>
<dbReference type="PANTHER" id="PTHR39583:SF3">
    <property type="entry name" value="PREPILIN PEPTIDASE-DEPENDENT PROTEIN B"/>
    <property type="match status" value="1"/>
</dbReference>
<feature type="transmembrane region" description="Helical" evidence="6">
    <location>
        <begin position="6"/>
        <end position="29"/>
    </location>
</feature>
<keyword evidence="2" id="KW-0488">Methylation</keyword>
<evidence type="ECO:0000313" key="8">
    <source>
        <dbReference type="Proteomes" id="UP000651208"/>
    </source>
</evidence>
<accession>A0ABR7QYC4</accession>
<evidence type="ECO:0000256" key="4">
    <source>
        <dbReference type="ARBA" id="ARBA00022989"/>
    </source>
</evidence>
<dbReference type="NCBIfam" id="NF007848">
    <property type="entry name" value="PRK10557.1"/>
    <property type="match status" value="1"/>
</dbReference>
<comment type="subcellular location">
    <subcellularLocation>
        <location evidence="1">Membrane</location>
        <topology evidence="1">Single-pass membrane protein</topology>
    </subcellularLocation>
</comment>
<keyword evidence="3 6" id="KW-0812">Transmembrane</keyword>
<evidence type="ECO:0000256" key="2">
    <source>
        <dbReference type="ARBA" id="ARBA00022481"/>
    </source>
</evidence>
<dbReference type="InterPro" id="IPR016419">
    <property type="entry name" value="Prepilin_Pept-dep_B_prd"/>
</dbReference>
<keyword evidence="8" id="KW-1185">Reference proteome</keyword>
<keyword evidence="4 6" id="KW-1133">Transmembrane helix</keyword>
<evidence type="ECO:0000313" key="7">
    <source>
        <dbReference type="EMBL" id="MBC9131227.1"/>
    </source>
</evidence>
<reference evidence="7 8" key="1">
    <citation type="submission" date="2020-06" db="EMBL/GenBank/DDBJ databases">
        <title>Frischella cerana isolated from Apis cerana gut homogenate.</title>
        <authorList>
            <person name="Wolter L.A."/>
            <person name="Suenami S."/>
            <person name="Miyazaki R."/>
        </authorList>
    </citation>
    <scope>NUCLEOTIDE SEQUENCE [LARGE SCALE GENOMIC DNA]</scope>
    <source>
        <strain evidence="7 8">Ac13</strain>
    </source>
</reference>
<evidence type="ECO:0000256" key="6">
    <source>
        <dbReference type="SAM" id="Phobius"/>
    </source>
</evidence>
<evidence type="ECO:0000256" key="1">
    <source>
        <dbReference type="ARBA" id="ARBA00004167"/>
    </source>
</evidence>
<evidence type="ECO:0000256" key="3">
    <source>
        <dbReference type="ARBA" id="ARBA00022692"/>
    </source>
</evidence>
<evidence type="ECO:0000256" key="5">
    <source>
        <dbReference type="ARBA" id="ARBA00023136"/>
    </source>
</evidence>
<sequence>MLKTGFTLLEMLLCLILTSLLMMIIMAFYPKLQTDTIQFYQQYRLQETINQTLSGLIKDIKRAGFLANHLDNLKKTAILIEDNNQCIIIRYDLHRSGEWREDKHNLNSSDIFVYRYANNNVVYRLGIPHCYGQGWEKLFDNNEVDVTLFEIYQRAHFIEIRLTAQIKGNHSITHSRIHYVKTENL</sequence>
<dbReference type="NCBIfam" id="TIGR02532">
    <property type="entry name" value="IV_pilin_GFxxxE"/>
    <property type="match status" value="1"/>
</dbReference>
<dbReference type="RefSeq" id="WP_187755660.1">
    <property type="nucleotide sequence ID" value="NZ_JABURY010000016.1"/>
</dbReference>
<dbReference type="InterPro" id="IPR012902">
    <property type="entry name" value="N_methyl_site"/>
</dbReference>
<proteinExistence type="predicted"/>
<gene>
    <name evidence="7" type="ORF">FcAc13_07885</name>
</gene>
<organism evidence="7 8">
    <name type="scientific">Frischella japonica</name>
    <dbReference type="NCBI Taxonomy" id="2741544"/>
    <lineage>
        <taxon>Bacteria</taxon>
        <taxon>Pseudomonadati</taxon>
        <taxon>Pseudomonadota</taxon>
        <taxon>Gammaproteobacteria</taxon>
        <taxon>Orbales</taxon>
        <taxon>Orbaceae</taxon>
        <taxon>Frischella</taxon>
    </lineage>
</organism>
<keyword evidence="5 6" id="KW-0472">Membrane</keyword>
<dbReference type="PANTHER" id="PTHR39583">
    <property type="entry name" value="TYPE II SECRETION SYSTEM PROTEIN J-RELATED"/>
    <property type="match status" value="1"/>
</dbReference>
<protein>
    <submittedName>
        <fullName evidence="7">Prepilin peptidase-dependent protein</fullName>
    </submittedName>
</protein>
<dbReference type="PIRSF" id="PIRSF004525">
    <property type="entry name" value="Pilin_peptidase-dep_B_prd"/>
    <property type="match status" value="1"/>
</dbReference>
<dbReference type="InterPro" id="IPR051621">
    <property type="entry name" value="T2SS_protein_J"/>
</dbReference>